<dbReference type="RefSeq" id="WP_074815775.1">
    <property type="nucleotide sequence ID" value="NZ_FNTI01000001.1"/>
</dbReference>
<dbReference type="Proteomes" id="UP000183208">
    <property type="component" value="Unassembled WGS sequence"/>
</dbReference>
<dbReference type="SUPFAM" id="SSF47413">
    <property type="entry name" value="lambda repressor-like DNA-binding domains"/>
    <property type="match status" value="1"/>
</dbReference>
<reference evidence="2 3" key="1">
    <citation type="submission" date="2016-10" db="EMBL/GenBank/DDBJ databases">
        <authorList>
            <person name="de Groot N.N."/>
        </authorList>
    </citation>
    <scope>NUCLEOTIDE SEQUENCE [LARGE SCALE GENOMIC DNA]</scope>
    <source>
        <strain evidence="2 3">GAS522</strain>
    </source>
</reference>
<proteinExistence type="predicted"/>
<dbReference type="EMBL" id="FNTI01000001">
    <property type="protein sequence ID" value="SEC15347.1"/>
    <property type="molecule type" value="Genomic_DNA"/>
</dbReference>
<gene>
    <name evidence="2" type="ORF">SAMN05444171_0770</name>
</gene>
<dbReference type="InterPro" id="IPR010982">
    <property type="entry name" value="Lambda_DNA-bd_dom_sf"/>
</dbReference>
<evidence type="ECO:0000313" key="3">
    <source>
        <dbReference type="Proteomes" id="UP000183208"/>
    </source>
</evidence>
<dbReference type="Gene3D" id="1.10.260.40">
    <property type="entry name" value="lambda repressor-like DNA-binding domains"/>
    <property type="match status" value="1"/>
</dbReference>
<evidence type="ECO:0000313" key="2">
    <source>
        <dbReference type="EMBL" id="SEC15347.1"/>
    </source>
</evidence>
<sequence length="106" mass="11648">MSTAKKVTASSGNVFADLGFANPEEELLKAKLVREIRAIIKRRKLTQTKAAAVLGLKQPDVSALVTGRVGKFSIDRLVRCLDRLDYKVDVVVRQKPRRASSRAIAA</sequence>
<dbReference type="OrthoDB" id="9795596at2"/>
<keyword evidence="2" id="KW-0238">DNA-binding</keyword>
<accession>A0A1M7LH83</accession>
<dbReference type="InterPro" id="IPR039554">
    <property type="entry name" value="HigA2-like_HTH"/>
</dbReference>
<feature type="domain" description="HTH cro/C1-type" evidence="1">
    <location>
        <begin position="36"/>
        <end position="91"/>
    </location>
</feature>
<protein>
    <submittedName>
        <fullName evidence="2">Predicted DNA-binding protein, contains XRE-type HTH domain</fullName>
    </submittedName>
</protein>
<name>A0A1M7LH83_9BRAD</name>
<dbReference type="PROSITE" id="PS50943">
    <property type="entry name" value="HTH_CROC1"/>
    <property type="match status" value="1"/>
</dbReference>
<dbReference type="AlphaFoldDB" id="A0A1M7LH83"/>
<dbReference type="InterPro" id="IPR001387">
    <property type="entry name" value="Cro/C1-type_HTH"/>
</dbReference>
<dbReference type="Pfam" id="PF13744">
    <property type="entry name" value="HTH_37"/>
    <property type="match status" value="1"/>
</dbReference>
<evidence type="ECO:0000259" key="1">
    <source>
        <dbReference type="PROSITE" id="PS50943"/>
    </source>
</evidence>
<organism evidence="2 3">
    <name type="scientific">Bradyrhizobium lablabi</name>
    <dbReference type="NCBI Taxonomy" id="722472"/>
    <lineage>
        <taxon>Bacteria</taxon>
        <taxon>Pseudomonadati</taxon>
        <taxon>Pseudomonadota</taxon>
        <taxon>Alphaproteobacteria</taxon>
        <taxon>Hyphomicrobiales</taxon>
        <taxon>Nitrobacteraceae</taxon>
        <taxon>Bradyrhizobium</taxon>
    </lineage>
</organism>
<dbReference type="SMART" id="SM00530">
    <property type="entry name" value="HTH_XRE"/>
    <property type="match status" value="1"/>
</dbReference>
<dbReference type="GO" id="GO:0003677">
    <property type="term" value="F:DNA binding"/>
    <property type="evidence" value="ECO:0007669"/>
    <property type="project" value="UniProtKB-KW"/>
</dbReference>